<dbReference type="InterPro" id="IPR000873">
    <property type="entry name" value="AMP-dep_synth/lig_dom"/>
</dbReference>
<feature type="non-terminal residue" evidence="3">
    <location>
        <position position="1"/>
    </location>
</feature>
<dbReference type="PRINTS" id="PR00154">
    <property type="entry name" value="AMPBINDING"/>
</dbReference>
<feature type="compositionally biased region" description="Gly residues" evidence="1">
    <location>
        <begin position="47"/>
        <end position="57"/>
    </location>
</feature>
<dbReference type="Proteomes" id="UP001597024">
    <property type="component" value="Unassembled WGS sequence"/>
</dbReference>
<comment type="caution">
    <text evidence="3">The sequence shown here is derived from an EMBL/GenBank/DDBJ whole genome shotgun (WGS) entry which is preliminary data.</text>
</comment>
<feature type="non-terminal residue" evidence="3">
    <location>
        <position position="178"/>
    </location>
</feature>
<evidence type="ECO:0000259" key="2">
    <source>
        <dbReference type="Pfam" id="PF00501"/>
    </source>
</evidence>
<dbReference type="Pfam" id="PF00501">
    <property type="entry name" value="AMP-binding"/>
    <property type="match status" value="1"/>
</dbReference>
<dbReference type="EMBL" id="JBHTHX010003522">
    <property type="protein sequence ID" value="MFD0891830.1"/>
    <property type="molecule type" value="Genomic_DNA"/>
</dbReference>
<dbReference type="InterPro" id="IPR020459">
    <property type="entry name" value="AMP-binding"/>
</dbReference>
<name>A0ABW3EAG9_9ACTN</name>
<dbReference type="PANTHER" id="PTHR45527">
    <property type="entry name" value="NONRIBOSOMAL PEPTIDE SYNTHETASE"/>
    <property type="match status" value="1"/>
</dbReference>
<feature type="domain" description="AMP-dependent synthetase/ligase" evidence="2">
    <location>
        <begin position="1"/>
        <end position="174"/>
    </location>
</feature>
<feature type="region of interest" description="Disordered" evidence="1">
    <location>
        <begin position="37"/>
        <end position="58"/>
    </location>
</feature>
<keyword evidence="4" id="KW-1185">Reference proteome</keyword>
<evidence type="ECO:0000313" key="4">
    <source>
        <dbReference type="Proteomes" id="UP001597024"/>
    </source>
</evidence>
<dbReference type="Gene3D" id="3.40.50.980">
    <property type="match status" value="2"/>
</dbReference>
<evidence type="ECO:0000313" key="3">
    <source>
        <dbReference type="EMBL" id="MFD0891830.1"/>
    </source>
</evidence>
<gene>
    <name evidence="3" type="ORF">ACFQ08_45375</name>
</gene>
<dbReference type="PANTHER" id="PTHR45527:SF1">
    <property type="entry name" value="FATTY ACID SYNTHASE"/>
    <property type="match status" value="1"/>
</dbReference>
<organism evidence="3 4">
    <name type="scientific">Streptosporangium algeriense</name>
    <dbReference type="NCBI Taxonomy" id="1682748"/>
    <lineage>
        <taxon>Bacteria</taxon>
        <taxon>Bacillati</taxon>
        <taxon>Actinomycetota</taxon>
        <taxon>Actinomycetes</taxon>
        <taxon>Streptosporangiales</taxon>
        <taxon>Streptosporangiaceae</taxon>
        <taxon>Streptosporangium</taxon>
    </lineage>
</organism>
<dbReference type="SUPFAM" id="SSF56801">
    <property type="entry name" value="Acetyl-CoA synthetase-like"/>
    <property type="match status" value="1"/>
</dbReference>
<evidence type="ECO:0000256" key="1">
    <source>
        <dbReference type="SAM" id="MobiDB-lite"/>
    </source>
</evidence>
<sequence length="178" mass="18257">AYLPLDLDHPAERLAYMLRDTAPSLVLTDARVSHRLPGGSAEDLPGGLPGHLSGGLPGSLSGSLPGSTDVPRLDIAALRSVRPAPAAPYPPGAAPYRPGRVAYVVYTSGSTGRPKGVVVPMGAVVNFLRAMTGERGVGRDDTLLALTTVGFDISVLELFAPLVAGGRVVVAGDGQVRD</sequence>
<proteinExistence type="predicted"/>
<accession>A0ABW3EAG9</accession>
<dbReference type="InterPro" id="IPR020845">
    <property type="entry name" value="AMP-binding_CS"/>
</dbReference>
<protein>
    <submittedName>
        <fullName evidence="3">AMP-binding protein</fullName>
    </submittedName>
</protein>
<dbReference type="PROSITE" id="PS00455">
    <property type="entry name" value="AMP_BINDING"/>
    <property type="match status" value="1"/>
</dbReference>
<reference evidence="4" key="1">
    <citation type="journal article" date="2019" name="Int. J. Syst. Evol. Microbiol.">
        <title>The Global Catalogue of Microorganisms (GCM) 10K type strain sequencing project: providing services to taxonomists for standard genome sequencing and annotation.</title>
        <authorList>
            <consortium name="The Broad Institute Genomics Platform"/>
            <consortium name="The Broad Institute Genome Sequencing Center for Infectious Disease"/>
            <person name="Wu L."/>
            <person name="Ma J."/>
        </authorList>
    </citation>
    <scope>NUCLEOTIDE SEQUENCE [LARGE SCALE GENOMIC DNA]</scope>
    <source>
        <strain evidence="4">CCUG 62974</strain>
    </source>
</reference>